<dbReference type="STRING" id="1219011.GCA_001895045_01605"/>
<dbReference type="AlphaFoldDB" id="A0A2X4UT83"/>
<name>A0A2X4UT83_9NOCA</name>
<evidence type="ECO:0000313" key="2">
    <source>
        <dbReference type="Proteomes" id="UP000249091"/>
    </source>
</evidence>
<gene>
    <name evidence="1" type="ORF">NCTC10994_03802</name>
</gene>
<dbReference type="EMBL" id="LS483468">
    <property type="protein sequence ID" value="SQI37862.1"/>
    <property type="molecule type" value="Genomic_DNA"/>
</dbReference>
<accession>A0A2X4UT83</accession>
<evidence type="ECO:0000313" key="1">
    <source>
        <dbReference type="EMBL" id="SQI37862.1"/>
    </source>
</evidence>
<proteinExistence type="predicted"/>
<dbReference type="RefSeq" id="WP_231922909.1">
    <property type="nucleotide sequence ID" value="NZ_JAFBBL010000001.1"/>
</dbReference>
<sequence>MLGEVAEFPVGGGASQERTRQIEALRRRIAAVPSRGEVSRPTPVSEPVEVASQGVLPVPAPLADLLPHGGLVRGSVVSVSGAASLLLGVLASVTSSGGNAAVIGQRRLGLLAAAEMGARLQRLAVIPDPGPDPVEVAAVLLDGMDLVVLGLGGNSVPPSRARAVAARARSKGAVLIVTDGQWEGAQIRLEAQVSGYEGVDGPGLGRLCGTRLSVRAHGRAFPLRTTQVDVCAERSKVLWESGNPRRIGGDAGRGQVAQ</sequence>
<dbReference type="Proteomes" id="UP000249091">
    <property type="component" value="Chromosome 1"/>
</dbReference>
<keyword evidence="2" id="KW-1185">Reference proteome</keyword>
<organism evidence="1 2">
    <name type="scientific">Rhodococcus coprophilus</name>
    <dbReference type="NCBI Taxonomy" id="38310"/>
    <lineage>
        <taxon>Bacteria</taxon>
        <taxon>Bacillati</taxon>
        <taxon>Actinomycetota</taxon>
        <taxon>Actinomycetes</taxon>
        <taxon>Mycobacteriales</taxon>
        <taxon>Nocardiaceae</taxon>
        <taxon>Rhodococcus</taxon>
    </lineage>
</organism>
<reference evidence="1 2" key="1">
    <citation type="submission" date="2018-06" db="EMBL/GenBank/DDBJ databases">
        <authorList>
            <consortium name="Pathogen Informatics"/>
            <person name="Doyle S."/>
        </authorList>
    </citation>
    <scope>NUCLEOTIDE SEQUENCE [LARGE SCALE GENOMIC DNA]</scope>
    <source>
        <strain evidence="1 2">NCTC10994</strain>
    </source>
</reference>
<protein>
    <submittedName>
        <fullName evidence="1">Uncharacterized protein</fullName>
    </submittedName>
</protein>
<dbReference type="KEGG" id="rcr:NCTC10994_03802"/>